<protein>
    <submittedName>
        <fullName evidence="3">Uncharacterized protein</fullName>
    </submittedName>
</protein>
<keyword evidence="1" id="KW-0812">Transmembrane</keyword>
<feature type="chain" id="PRO_5045348604" evidence="2">
    <location>
        <begin position="37"/>
        <end position="168"/>
    </location>
</feature>
<evidence type="ECO:0000256" key="1">
    <source>
        <dbReference type="SAM" id="Phobius"/>
    </source>
</evidence>
<dbReference type="Proteomes" id="UP001626593">
    <property type="component" value="Chromosome"/>
</dbReference>
<organism evidence="3 4">
    <name type="scientific">Aromatoleum evansii</name>
    <name type="common">Azoarcus evansii</name>
    <dbReference type="NCBI Taxonomy" id="59406"/>
    <lineage>
        <taxon>Bacteria</taxon>
        <taxon>Pseudomonadati</taxon>
        <taxon>Pseudomonadota</taxon>
        <taxon>Betaproteobacteria</taxon>
        <taxon>Rhodocyclales</taxon>
        <taxon>Rhodocyclaceae</taxon>
        <taxon>Aromatoleum</taxon>
    </lineage>
</organism>
<accession>A0ABZ1APD3</accession>
<evidence type="ECO:0000256" key="2">
    <source>
        <dbReference type="SAM" id="SignalP"/>
    </source>
</evidence>
<keyword evidence="4" id="KW-1185">Reference proteome</keyword>
<reference evidence="3 4" key="1">
    <citation type="submission" date="2023-12" db="EMBL/GenBank/DDBJ databases">
        <title>A. evansii MAY27, complete genome.</title>
        <authorList>
            <person name="Wang Y."/>
        </authorList>
    </citation>
    <scope>NUCLEOTIDE SEQUENCE [LARGE SCALE GENOMIC DNA]</scope>
    <source>
        <strain evidence="3 4">MAY27</strain>
    </source>
</reference>
<sequence>MNRLHPEREVMPMFIIDKKAVLISMFMLVAAPAAMADAVTLSGRGVTIHYEDRAARLTGAPSLIATGMMSSPASLAGTGFVVTSPAVGLQAAPGLALKGETAAVSAVGREATPRSFAEGVALRFSLDGTDDGEGGVDSLLLAGLALFALIARQRLSAMPRIRNSALFQ</sequence>
<proteinExistence type="predicted"/>
<keyword evidence="1" id="KW-1133">Transmembrane helix</keyword>
<feature type="transmembrane region" description="Helical" evidence="1">
    <location>
        <begin position="134"/>
        <end position="151"/>
    </location>
</feature>
<evidence type="ECO:0000313" key="3">
    <source>
        <dbReference type="EMBL" id="WRL47330.1"/>
    </source>
</evidence>
<name>A0ABZ1APD3_AROEV</name>
<dbReference type="EMBL" id="CP141259">
    <property type="protein sequence ID" value="WRL47330.1"/>
    <property type="molecule type" value="Genomic_DNA"/>
</dbReference>
<keyword evidence="2" id="KW-0732">Signal</keyword>
<keyword evidence="1" id="KW-0472">Membrane</keyword>
<gene>
    <name evidence="3" type="ORF">U5817_04540</name>
</gene>
<dbReference type="RefSeq" id="WP_407279861.1">
    <property type="nucleotide sequence ID" value="NZ_CP141259.1"/>
</dbReference>
<feature type="signal peptide" evidence="2">
    <location>
        <begin position="1"/>
        <end position="36"/>
    </location>
</feature>
<evidence type="ECO:0000313" key="4">
    <source>
        <dbReference type="Proteomes" id="UP001626593"/>
    </source>
</evidence>